<keyword evidence="2" id="KW-1185">Reference proteome</keyword>
<dbReference type="PANTHER" id="PTHR31048">
    <property type="entry name" value="OS03G0233200 PROTEIN"/>
    <property type="match status" value="1"/>
</dbReference>
<dbReference type="Proteomes" id="UP001054889">
    <property type="component" value="Unassembled WGS sequence"/>
</dbReference>
<dbReference type="PROSITE" id="PS51367">
    <property type="entry name" value="THAUMATIN_2"/>
    <property type="match status" value="1"/>
</dbReference>
<protein>
    <recommendedName>
        <fullName evidence="3">Thaumatin-like protein</fullName>
    </recommendedName>
</protein>
<reference evidence="1" key="2">
    <citation type="submission" date="2021-12" db="EMBL/GenBank/DDBJ databases">
        <title>Resequencing data analysis of finger millet.</title>
        <authorList>
            <person name="Hatakeyama M."/>
            <person name="Aluri S."/>
            <person name="Balachadran M.T."/>
            <person name="Sivarajan S.R."/>
            <person name="Poveda L."/>
            <person name="Shimizu-Inatsugi R."/>
            <person name="Schlapbach R."/>
            <person name="Sreeman S.M."/>
            <person name="Shimizu K.K."/>
        </authorList>
    </citation>
    <scope>NUCLEOTIDE SEQUENCE</scope>
</reference>
<reference evidence="1" key="1">
    <citation type="journal article" date="2018" name="DNA Res.">
        <title>Multiple hybrid de novo genome assembly of finger millet, an orphan allotetraploid crop.</title>
        <authorList>
            <person name="Hatakeyama M."/>
            <person name="Aluri S."/>
            <person name="Balachadran M.T."/>
            <person name="Sivarajan S.R."/>
            <person name="Patrignani A."/>
            <person name="Gruter S."/>
            <person name="Poveda L."/>
            <person name="Shimizu-Inatsugi R."/>
            <person name="Baeten J."/>
            <person name="Francoijs K.J."/>
            <person name="Nataraja K.N."/>
            <person name="Reddy Y.A.N."/>
            <person name="Phadnis S."/>
            <person name="Ravikumar R.L."/>
            <person name="Schlapbach R."/>
            <person name="Sreeman S.M."/>
            <person name="Shimizu K.K."/>
        </authorList>
    </citation>
    <scope>NUCLEOTIDE SEQUENCE</scope>
</reference>
<dbReference type="FunFam" id="2.60.110.10:FF:000001">
    <property type="entry name" value="THAUMATIN-LIKE PROTEIN 1"/>
    <property type="match status" value="1"/>
</dbReference>
<dbReference type="SUPFAM" id="SSF49870">
    <property type="entry name" value="Osmotin, thaumatin-like protein"/>
    <property type="match status" value="1"/>
</dbReference>
<dbReference type="InterPro" id="IPR001938">
    <property type="entry name" value="Thaumatin"/>
</dbReference>
<comment type="caution">
    <text evidence="1">The sequence shown here is derived from an EMBL/GenBank/DDBJ whole genome shotgun (WGS) entry which is preliminary data.</text>
</comment>
<name>A0AAV5ECR5_ELECO</name>
<evidence type="ECO:0000313" key="1">
    <source>
        <dbReference type="EMBL" id="GJN20280.1"/>
    </source>
</evidence>
<dbReference type="Gene3D" id="2.60.110.10">
    <property type="entry name" value="Thaumatin"/>
    <property type="match status" value="1"/>
</dbReference>
<organism evidence="1 2">
    <name type="scientific">Eleusine coracana subsp. coracana</name>
    <dbReference type="NCBI Taxonomy" id="191504"/>
    <lineage>
        <taxon>Eukaryota</taxon>
        <taxon>Viridiplantae</taxon>
        <taxon>Streptophyta</taxon>
        <taxon>Embryophyta</taxon>
        <taxon>Tracheophyta</taxon>
        <taxon>Spermatophyta</taxon>
        <taxon>Magnoliopsida</taxon>
        <taxon>Liliopsida</taxon>
        <taxon>Poales</taxon>
        <taxon>Poaceae</taxon>
        <taxon>PACMAD clade</taxon>
        <taxon>Chloridoideae</taxon>
        <taxon>Cynodonteae</taxon>
        <taxon>Eleusininae</taxon>
        <taxon>Eleusine</taxon>
    </lineage>
</organism>
<evidence type="ECO:0000313" key="2">
    <source>
        <dbReference type="Proteomes" id="UP001054889"/>
    </source>
</evidence>
<dbReference type="PRINTS" id="PR00347">
    <property type="entry name" value="THAUMATIN"/>
</dbReference>
<dbReference type="Pfam" id="PF00314">
    <property type="entry name" value="Thaumatin"/>
    <property type="match status" value="1"/>
</dbReference>
<sequence length="305" mass="31612">MLLVLWRGSTNPPRGNSSILFFCFGPRSCNGAIVGNKTSNLKNLCAVAEEEAEAATFTFVNRCPDAVWPGILSNAGSPRLEPTGFELQPGASRALPAPSGWSGRMWARTGCSQSQEGGRLVCATGDCGSGSAECAGSGAAPPATLAEFTLDGSGGLDFYDVSLVDGYNLPVLVEPSRSASGPASCAAAGCAADLNAMCPAELRAGGGAACRSACDAFGRPDYCCSGAFASPAACRPTAYSQVFKTACPRSYSYAFDDPTSTFTCAGGPDYTVTFCPAANPRFVVTPFSNYCERFFWLVLGLWTEG</sequence>
<dbReference type="CDD" id="cd09218">
    <property type="entry name" value="TLP-PA"/>
    <property type="match status" value="1"/>
</dbReference>
<accession>A0AAV5ECR5</accession>
<gene>
    <name evidence="1" type="primary">gb07638</name>
    <name evidence="1" type="ORF">PR202_gb07638</name>
</gene>
<proteinExistence type="predicted"/>
<dbReference type="AlphaFoldDB" id="A0AAV5ECR5"/>
<dbReference type="InterPro" id="IPR037176">
    <property type="entry name" value="Osmotin/thaumatin-like_sf"/>
</dbReference>
<evidence type="ECO:0008006" key="3">
    <source>
        <dbReference type="Google" id="ProtNLM"/>
    </source>
</evidence>
<dbReference type="SMART" id="SM00205">
    <property type="entry name" value="THN"/>
    <property type="match status" value="1"/>
</dbReference>
<dbReference type="EMBL" id="BQKI01000074">
    <property type="protein sequence ID" value="GJN20280.1"/>
    <property type="molecule type" value="Genomic_DNA"/>
</dbReference>